<dbReference type="GO" id="GO:0000981">
    <property type="term" value="F:DNA-binding transcription factor activity, RNA polymerase II-specific"/>
    <property type="evidence" value="ECO:0007669"/>
    <property type="project" value="InterPro"/>
</dbReference>
<dbReference type="SMART" id="SM00906">
    <property type="entry name" value="Fungal_trans"/>
    <property type="match status" value="1"/>
</dbReference>
<evidence type="ECO:0000313" key="11">
    <source>
        <dbReference type="Proteomes" id="UP000249497"/>
    </source>
</evidence>
<evidence type="ECO:0000256" key="7">
    <source>
        <dbReference type="ARBA" id="ARBA00023242"/>
    </source>
</evidence>
<keyword evidence="2" id="KW-0479">Metal-binding</keyword>
<dbReference type="GO" id="GO:0005634">
    <property type="term" value="C:nucleus"/>
    <property type="evidence" value="ECO:0007669"/>
    <property type="project" value="UniProtKB-SubCell"/>
</dbReference>
<name>A0A8T8XAL6_ASPJA</name>
<feature type="compositionally biased region" description="Polar residues" evidence="8">
    <location>
        <begin position="797"/>
        <end position="815"/>
    </location>
</feature>
<dbReference type="PANTHER" id="PTHR47540:SF1">
    <property type="entry name" value="ACTIVATOR OF STRESS GENES 1-RELATED"/>
    <property type="match status" value="1"/>
</dbReference>
<dbReference type="InterPro" id="IPR036864">
    <property type="entry name" value="Zn2-C6_fun-type_DNA-bd_sf"/>
</dbReference>
<feature type="compositionally biased region" description="Low complexity" evidence="8">
    <location>
        <begin position="199"/>
        <end position="212"/>
    </location>
</feature>
<feature type="region of interest" description="Disordered" evidence="8">
    <location>
        <begin position="954"/>
        <end position="995"/>
    </location>
</feature>
<feature type="region of interest" description="Disordered" evidence="8">
    <location>
        <begin position="273"/>
        <end position="295"/>
    </location>
</feature>
<dbReference type="Gene3D" id="4.10.240.10">
    <property type="entry name" value="Zn(2)-C6 fungal-type DNA-binding domain"/>
    <property type="match status" value="1"/>
</dbReference>
<dbReference type="GO" id="GO:0008270">
    <property type="term" value="F:zinc ion binding"/>
    <property type="evidence" value="ECO:0007669"/>
    <property type="project" value="InterPro"/>
</dbReference>
<feature type="compositionally biased region" description="Polar residues" evidence="8">
    <location>
        <begin position="826"/>
        <end position="846"/>
    </location>
</feature>
<dbReference type="GeneID" id="37170320"/>
<evidence type="ECO:0000256" key="4">
    <source>
        <dbReference type="ARBA" id="ARBA00023015"/>
    </source>
</evidence>
<dbReference type="InterPro" id="IPR001138">
    <property type="entry name" value="Zn2Cys6_DnaBD"/>
</dbReference>
<keyword evidence="4" id="KW-0805">Transcription regulation</keyword>
<protein>
    <submittedName>
        <fullName evidence="10">C6 transcription factor</fullName>
    </submittedName>
</protein>
<dbReference type="Pfam" id="PF00172">
    <property type="entry name" value="Zn_clus"/>
    <property type="match status" value="1"/>
</dbReference>
<dbReference type="PANTHER" id="PTHR47540">
    <property type="entry name" value="THIAMINE REPRESSIBLE GENES REGULATORY PROTEIN THI5"/>
    <property type="match status" value="1"/>
</dbReference>
<reference evidence="10 11" key="1">
    <citation type="submission" date="2018-02" db="EMBL/GenBank/DDBJ databases">
        <title>The genomes of Aspergillus section Nigri reveals drivers in fungal speciation.</title>
        <authorList>
            <consortium name="DOE Joint Genome Institute"/>
            <person name="Vesth T.C."/>
            <person name="Nybo J."/>
            <person name="Theobald S."/>
            <person name="Brandl J."/>
            <person name="Frisvad J.C."/>
            <person name="Nielsen K.F."/>
            <person name="Lyhne E.K."/>
            <person name="Kogle M.E."/>
            <person name="Kuo A."/>
            <person name="Riley R."/>
            <person name="Clum A."/>
            <person name="Nolan M."/>
            <person name="Lipzen A."/>
            <person name="Salamov A."/>
            <person name="Henrissat B."/>
            <person name="Wiebenga A."/>
            <person name="De vries R.P."/>
            <person name="Grigoriev I.V."/>
            <person name="Mortensen U.H."/>
            <person name="Andersen M.R."/>
            <person name="Baker S.E."/>
        </authorList>
    </citation>
    <scope>NUCLEOTIDE SEQUENCE [LARGE SCALE GENOMIC DNA]</scope>
    <source>
        <strain evidence="10 11">CBS 114.51</strain>
    </source>
</reference>
<accession>A0A8T8XAL6</accession>
<feature type="domain" description="Zn(2)-C6 fungal-type" evidence="9">
    <location>
        <begin position="70"/>
        <end position="99"/>
    </location>
</feature>
<feature type="compositionally biased region" description="Basic and acidic residues" evidence="8">
    <location>
        <begin position="45"/>
        <end position="56"/>
    </location>
</feature>
<dbReference type="RefSeq" id="XP_025531130.1">
    <property type="nucleotide sequence ID" value="XM_025666628.1"/>
</dbReference>
<comment type="subcellular location">
    <subcellularLocation>
        <location evidence="1">Nucleus</location>
    </subcellularLocation>
</comment>
<dbReference type="GO" id="GO:0006351">
    <property type="term" value="P:DNA-templated transcription"/>
    <property type="evidence" value="ECO:0007669"/>
    <property type="project" value="InterPro"/>
</dbReference>
<dbReference type="CDD" id="cd12148">
    <property type="entry name" value="fungal_TF_MHR"/>
    <property type="match status" value="1"/>
</dbReference>
<evidence type="ECO:0000256" key="3">
    <source>
        <dbReference type="ARBA" id="ARBA00022833"/>
    </source>
</evidence>
<dbReference type="SMART" id="SM00066">
    <property type="entry name" value="GAL4"/>
    <property type="match status" value="1"/>
</dbReference>
<evidence type="ECO:0000256" key="2">
    <source>
        <dbReference type="ARBA" id="ARBA00022723"/>
    </source>
</evidence>
<organism evidence="10 11">
    <name type="scientific">Aspergillus japonicus CBS 114.51</name>
    <dbReference type="NCBI Taxonomy" id="1448312"/>
    <lineage>
        <taxon>Eukaryota</taxon>
        <taxon>Fungi</taxon>
        <taxon>Dikarya</taxon>
        <taxon>Ascomycota</taxon>
        <taxon>Pezizomycotina</taxon>
        <taxon>Eurotiomycetes</taxon>
        <taxon>Eurotiomycetidae</taxon>
        <taxon>Eurotiales</taxon>
        <taxon>Aspergillaceae</taxon>
        <taxon>Aspergillus</taxon>
        <taxon>Aspergillus subgen. Circumdati</taxon>
    </lineage>
</organism>
<dbReference type="Proteomes" id="UP000249497">
    <property type="component" value="Unassembled WGS sequence"/>
</dbReference>
<keyword evidence="3" id="KW-0862">Zinc</keyword>
<dbReference type="OrthoDB" id="422427at2759"/>
<feature type="region of interest" description="Disordered" evidence="8">
    <location>
        <begin position="156"/>
        <end position="214"/>
    </location>
</feature>
<feature type="compositionally biased region" description="Polar residues" evidence="8">
    <location>
        <begin position="768"/>
        <end position="790"/>
    </location>
</feature>
<dbReference type="AlphaFoldDB" id="A0A8T8XAL6"/>
<dbReference type="InterPro" id="IPR051711">
    <property type="entry name" value="Stress_Response_Reg"/>
</dbReference>
<dbReference type="SUPFAM" id="SSF57701">
    <property type="entry name" value="Zn2/Cys6 DNA-binding domain"/>
    <property type="match status" value="1"/>
</dbReference>
<evidence type="ECO:0000256" key="6">
    <source>
        <dbReference type="ARBA" id="ARBA00023163"/>
    </source>
</evidence>
<evidence type="ECO:0000259" key="9">
    <source>
        <dbReference type="PROSITE" id="PS50048"/>
    </source>
</evidence>
<feature type="region of interest" description="Disordered" evidence="8">
    <location>
        <begin position="1"/>
        <end position="57"/>
    </location>
</feature>
<dbReference type="CDD" id="cd00067">
    <property type="entry name" value="GAL4"/>
    <property type="match status" value="1"/>
</dbReference>
<dbReference type="Pfam" id="PF04082">
    <property type="entry name" value="Fungal_trans"/>
    <property type="match status" value="1"/>
</dbReference>
<keyword evidence="7" id="KW-0539">Nucleus</keyword>
<dbReference type="GO" id="GO:0043565">
    <property type="term" value="F:sequence-specific DNA binding"/>
    <property type="evidence" value="ECO:0007669"/>
    <property type="project" value="TreeGrafter"/>
</dbReference>
<feature type="compositionally biased region" description="Polar residues" evidence="8">
    <location>
        <begin position="967"/>
        <end position="987"/>
    </location>
</feature>
<evidence type="ECO:0000256" key="8">
    <source>
        <dbReference type="SAM" id="MobiDB-lite"/>
    </source>
</evidence>
<sequence length="1084" mass="118465">MASPSGPLIADPANEDDPSAVSDSFFASHDDVDPAVSALHDEDDLPMRDEGLKPVKEPLPMQKRRRVTRACDECRRKKIKCDGKQPCTHCTVYSYECTYDQPSNRRRNPAPQYVEALENRLHKAEALLRVVLPDLNLDDPHFDVHATEQMLAAIKREKPPPPPQQQQQQQQPQQQPQQEPAAPLAPAETTNGSQPSVPAPADDTTADGANGDESLLESMVDNSGYLDLDDQGHWDYHGHSSGMTFIRRLRKQLGASDMPLPTLRSRPVAQTLFDSPKSVSESPQDASLPPTHDLPSREIGRRLCHNALDDACALMRFVHEPTFYTMFDRIYDTPLDQFTNEENSFLPLLYIVMAVGCLFSDDGSSTLDISGYEGAIGQGFQYFKAGRQLLEITDCRDLTSLQAICFMILFLQSSAKLSTCYSYIGIAQRSALRLGLHRNVTIHFTPLEQEMRKRIFWTIRRMDVYVSTLLGLPLMLNDDDIDQVYPESVDSEFITKNGILPVPSDHTPLMAGAIAHTRLTNITLKVVQYIYPVKKAQHPVASDQRYVVSHSKIREIERDLQAWMEELPAALRPGTEVSPQLERIRQLLRISYAHVQVILYRPFLHYVSSGSQARGVDRRSYACAAACVSVSRNIVHITTGMHKRGLLNGSFWFTMYTTYFAILSLLFFVLENPDSPTAKDGVLKDAMEGKNTLAGLAKKSMAADRCSQSLNVLFKNLPELLKNRQSAKKRASLKRPAPSSGHHHRPPPAKSAASAAASVPLEMPPPQRANTFPTQLLSRSVKQEASNTPKSFDDSAASRSPASNVRPSQPSTWIPSTPEMAADAVSTPSDIASNNDRTPASTGASPVSMSLALGDVTPNQFGAHAFANPSQFPDLMPIMFPSDDPFAYPTQPMSTLENDHFGQDPAGATTATSFAPGLASTADGSTVSTMGVSTPTLDGFGNFSVFSSGNPGAISSSVPGRLPNQPPQHINHSRLQSPVSHGTSTPVNGAEAVNSPDLVSLPNQNFIWQGYSFQPPNNFSTDMMTATATPTGLGQFGMGAPDPAALGVGLDLGLPLDDIFGNTDACRPGGFSNEEWLQFMNAGN</sequence>
<proteinExistence type="predicted"/>
<dbReference type="PROSITE" id="PS50048">
    <property type="entry name" value="ZN2_CY6_FUNGAL_2"/>
    <property type="match status" value="1"/>
</dbReference>
<dbReference type="InterPro" id="IPR007219">
    <property type="entry name" value="XnlR_reg_dom"/>
</dbReference>
<evidence type="ECO:0000313" key="10">
    <source>
        <dbReference type="EMBL" id="RAH85236.1"/>
    </source>
</evidence>
<evidence type="ECO:0000256" key="1">
    <source>
        <dbReference type="ARBA" id="ARBA00004123"/>
    </source>
</evidence>
<keyword evidence="5" id="KW-0238">DNA-binding</keyword>
<evidence type="ECO:0000256" key="5">
    <source>
        <dbReference type="ARBA" id="ARBA00023125"/>
    </source>
</evidence>
<dbReference type="GO" id="GO:0045944">
    <property type="term" value="P:positive regulation of transcription by RNA polymerase II"/>
    <property type="evidence" value="ECO:0007669"/>
    <property type="project" value="TreeGrafter"/>
</dbReference>
<feature type="region of interest" description="Disordered" evidence="8">
    <location>
        <begin position="725"/>
        <end position="846"/>
    </location>
</feature>
<feature type="compositionally biased region" description="Low complexity" evidence="8">
    <location>
        <begin position="165"/>
        <end position="187"/>
    </location>
</feature>
<keyword evidence="11" id="KW-1185">Reference proteome</keyword>
<dbReference type="PROSITE" id="PS00463">
    <property type="entry name" value="ZN2_CY6_FUNGAL_1"/>
    <property type="match status" value="1"/>
</dbReference>
<dbReference type="EMBL" id="KZ824775">
    <property type="protein sequence ID" value="RAH85236.1"/>
    <property type="molecule type" value="Genomic_DNA"/>
</dbReference>
<keyword evidence="6" id="KW-0804">Transcription</keyword>
<gene>
    <name evidence="10" type="ORF">BO86DRAFT_185890</name>
</gene>